<accession>A0A4P7HM10</accession>
<proteinExistence type="predicted"/>
<protein>
    <recommendedName>
        <fullName evidence="3">Sulfotransferase family protein</fullName>
    </recommendedName>
</protein>
<evidence type="ECO:0008006" key="3">
    <source>
        <dbReference type="Google" id="ProtNLM"/>
    </source>
</evidence>
<reference evidence="2" key="1">
    <citation type="submission" date="2019-03" db="EMBL/GenBank/DDBJ databases">
        <authorList>
            <person name="Li J."/>
        </authorList>
    </citation>
    <scope>NUCLEOTIDE SEQUENCE [LARGE SCALE GENOMIC DNA]</scope>
    <source>
        <strain evidence="2">2251</strain>
    </source>
</reference>
<evidence type="ECO:0000313" key="1">
    <source>
        <dbReference type="EMBL" id="QBX34181.1"/>
    </source>
</evidence>
<dbReference type="KEGG" id="plia:E4191_05245"/>
<dbReference type="AlphaFoldDB" id="A0A4P7HM10"/>
<dbReference type="Proteomes" id="UP000296374">
    <property type="component" value="Chromosome"/>
</dbReference>
<name>A0A4P7HM10_9RHOB</name>
<dbReference type="EMBL" id="CP038439">
    <property type="protein sequence ID" value="QBX34181.1"/>
    <property type="molecule type" value="Genomic_DNA"/>
</dbReference>
<evidence type="ECO:0000313" key="2">
    <source>
        <dbReference type="Proteomes" id="UP000296374"/>
    </source>
</evidence>
<sequence>MQTLWLHIGMQKTGTSAVQTWMARNEARLFDAGLLYVRPRKGLPASGALAAALNRDPPEAQRLIAELLDRVRKAGPSLTDILVSSEDFSVSPPQVAAPLLDAFAGCRIRILVWLRRQDLFAEALTKQWIKWNGNQAQDPALLMRKVVAPLLDYDRMLQAWSDAFPQAVILPQIYAEDLPGQPPPDNIAALLRAMGRDPLIPSDSPGHRANVSPQAALLQHYRTLDDPVRVRQANRRLMAQGPDRFAGRGDLFSPADRQRILDDHAASNARLRARWFPDRAQLFDPRDPAPHPGHASGEAAVAAFRAIYDAE</sequence>
<gene>
    <name evidence="1" type="ORF">E4191_05245</name>
</gene>
<dbReference type="RefSeq" id="WP_135312470.1">
    <property type="nucleotide sequence ID" value="NZ_CP038439.1"/>
</dbReference>
<organism evidence="1 2">
    <name type="scientific">Paracoccus liaowanqingii</name>
    <dbReference type="NCBI Taxonomy" id="2560053"/>
    <lineage>
        <taxon>Bacteria</taxon>
        <taxon>Pseudomonadati</taxon>
        <taxon>Pseudomonadota</taxon>
        <taxon>Alphaproteobacteria</taxon>
        <taxon>Rhodobacterales</taxon>
        <taxon>Paracoccaceae</taxon>
        <taxon>Paracoccus</taxon>
    </lineage>
</organism>